<reference evidence="1 2" key="1">
    <citation type="journal article" date="2021" name="Hortic Res">
        <title>The domestication of Cucurbita argyrosperma as revealed by the genome of its wild relative.</title>
        <authorList>
            <person name="Barrera-Redondo J."/>
            <person name="Sanchez-de la Vega G."/>
            <person name="Aguirre-Liguori J.A."/>
            <person name="Castellanos-Morales G."/>
            <person name="Gutierrez-Guerrero Y.T."/>
            <person name="Aguirre-Dugua X."/>
            <person name="Aguirre-Planter E."/>
            <person name="Tenaillon M.I."/>
            <person name="Lira-Saade R."/>
            <person name="Eguiarte L.E."/>
        </authorList>
    </citation>
    <scope>NUCLEOTIDE SEQUENCE [LARGE SCALE GENOMIC DNA]</scope>
    <source>
        <strain evidence="1">JBR-2021</strain>
    </source>
</reference>
<sequence length="72" mass="8556">MKRGMTGKLPKFADLCAIIFLSALRKLLQPKIRWCCGVFHFSRKLRENYAYYDQFFLDEIDSVILFEFLVSN</sequence>
<keyword evidence="2" id="KW-1185">Reference proteome</keyword>
<comment type="caution">
    <text evidence="1">The sequence shown here is derived from an EMBL/GenBank/DDBJ whole genome shotgun (WGS) entry which is preliminary data.</text>
</comment>
<dbReference type="AlphaFoldDB" id="A0AAV6M317"/>
<gene>
    <name evidence="1" type="ORF">SDJN03_27764</name>
</gene>
<organism evidence="1 2">
    <name type="scientific">Cucurbita argyrosperma subsp. sororia</name>
    <dbReference type="NCBI Taxonomy" id="37648"/>
    <lineage>
        <taxon>Eukaryota</taxon>
        <taxon>Viridiplantae</taxon>
        <taxon>Streptophyta</taxon>
        <taxon>Embryophyta</taxon>
        <taxon>Tracheophyta</taxon>
        <taxon>Spermatophyta</taxon>
        <taxon>Magnoliopsida</taxon>
        <taxon>eudicotyledons</taxon>
        <taxon>Gunneridae</taxon>
        <taxon>Pentapetalae</taxon>
        <taxon>rosids</taxon>
        <taxon>fabids</taxon>
        <taxon>Cucurbitales</taxon>
        <taxon>Cucurbitaceae</taxon>
        <taxon>Cucurbiteae</taxon>
        <taxon>Cucurbita</taxon>
    </lineage>
</organism>
<dbReference type="EMBL" id="JAGKQH010000018">
    <property type="protein sequence ID" value="KAG6573877.1"/>
    <property type="molecule type" value="Genomic_DNA"/>
</dbReference>
<protein>
    <submittedName>
        <fullName evidence="1">Uncharacterized protein</fullName>
    </submittedName>
</protein>
<feature type="non-terminal residue" evidence="1">
    <location>
        <position position="1"/>
    </location>
</feature>
<name>A0AAV6M317_9ROSI</name>
<proteinExistence type="predicted"/>
<evidence type="ECO:0000313" key="1">
    <source>
        <dbReference type="EMBL" id="KAG6573877.1"/>
    </source>
</evidence>
<evidence type="ECO:0000313" key="2">
    <source>
        <dbReference type="Proteomes" id="UP000685013"/>
    </source>
</evidence>
<dbReference type="Proteomes" id="UP000685013">
    <property type="component" value="Chromosome 18"/>
</dbReference>
<accession>A0AAV6M317</accession>